<dbReference type="InterPro" id="IPR045582">
    <property type="entry name" value="Trehalase-like_N"/>
</dbReference>
<feature type="domain" description="Trehalase-like N-terminal" evidence="3">
    <location>
        <begin position="45"/>
        <end position="114"/>
    </location>
</feature>
<dbReference type="GO" id="GO:0005975">
    <property type="term" value="P:carbohydrate metabolic process"/>
    <property type="evidence" value="ECO:0007669"/>
    <property type="project" value="InterPro"/>
</dbReference>
<dbReference type="Proteomes" id="UP000308121">
    <property type="component" value="Unassembled WGS sequence"/>
</dbReference>
<reference evidence="4 5" key="1">
    <citation type="submission" date="2019-05" db="EMBL/GenBank/DDBJ databases">
        <title>Genome sequence of Cellulomonas hominis strain CS1.</title>
        <authorList>
            <person name="Belmont J."/>
            <person name="Maclea K.S."/>
        </authorList>
    </citation>
    <scope>NUCLEOTIDE SEQUENCE [LARGE SCALE GENOMIC DNA]</scope>
    <source>
        <strain evidence="4 5">CS1</strain>
    </source>
</reference>
<dbReference type="Pfam" id="PF00723">
    <property type="entry name" value="Glyco_hydro_15"/>
    <property type="match status" value="1"/>
</dbReference>
<sequence>MTEQPGLQNLDGDAGTRTEGSGHAAAEELRDPTPRTGGYADLRAYAVLGDGRTVALVADDGRVDWFPVPDLDTPPVFAALLDADAGGYVELAPTVPYRLRRQYVVGTNVLVTTYDTGGGRVRVTQAMNTGVAGRLPWSELAARVEGLAGSVPMAWRVAPGTVLGSASPWVQRTHVGPVLRADGVTLTVRTLGEMTSVVDDQACTGAFEATPGSRHLVAVVGTEREPVMVPDPEDVDRGIDRTVENWRAWTREFHYDGPWGKAVQRSALALKLLLHEPTGAIAAAATTSLPESRSGGKNWDYRYAWVRDAAYTLDAWIGFGLREEVHAAISWTLRTLRAHGVRIFFALDGSLPPGPARHDVPGWRGTGPVVTGNRADGQLQLGVYGDVLAVVRGYVDAGNLLDAETGRLLAAVADEAADAWHRPDAGMWELTEEQHYTSSKLGCWQALRCAVHLAELGQIPGQPDRWRAEADRIARWVGEHCWSEERGAYIMHPGSDRLDASVLLHARSGFDTGERMSRTVDALRAELGSGPLLHRYSGMPEEEGAFVACAFWGVAALALVGRPREAADWMEELLALANDVGVWPEMIDPATGDFLGNVPQALSHLALVQAALTLAPALDDDHPVAG</sequence>
<evidence type="ECO:0000259" key="2">
    <source>
        <dbReference type="Pfam" id="PF00723"/>
    </source>
</evidence>
<protein>
    <submittedName>
        <fullName evidence="4">Glycoside hydrolase family 15 protein</fullName>
    </submittedName>
</protein>
<dbReference type="InterPro" id="IPR008928">
    <property type="entry name" value="6-hairpin_glycosidase_sf"/>
</dbReference>
<proteinExistence type="predicted"/>
<accession>A0A7Z8NP59</accession>
<dbReference type="Gene3D" id="1.50.10.10">
    <property type="match status" value="1"/>
</dbReference>
<name>A0A7Z8NP59_9CELL</name>
<dbReference type="Pfam" id="PF19291">
    <property type="entry name" value="TREH_N"/>
    <property type="match status" value="1"/>
</dbReference>
<evidence type="ECO:0000259" key="3">
    <source>
        <dbReference type="Pfam" id="PF19291"/>
    </source>
</evidence>
<dbReference type="PANTHER" id="PTHR31616:SF0">
    <property type="entry name" value="GLUCAN 1,4-ALPHA-GLUCOSIDASE"/>
    <property type="match status" value="1"/>
</dbReference>
<dbReference type="AlphaFoldDB" id="A0A7Z8NP59"/>
<comment type="caution">
    <text evidence="4">The sequence shown here is derived from an EMBL/GenBank/DDBJ whole genome shotgun (WGS) entry which is preliminary data.</text>
</comment>
<keyword evidence="4" id="KW-0378">Hydrolase</keyword>
<evidence type="ECO:0000313" key="5">
    <source>
        <dbReference type="Proteomes" id="UP000308121"/>
    </source>
</evidence>
<dbReference type="EMBL" id="SZYE01000085">
    <property type="protein sequence ID" value="TKR23405.1"/>
    <property type="molecule type" value="Genomic_DNA"/>
</dbReference>
<dbReference type="GO" id="GO:0004553">
    <property type="term" value="F:hydrolase activity, hydrolyzing O-glycosyl compounds"/>
    <property type="evidence" value="ECO:0007669"/>
    <property type="project" value="TreeGrafter"/>
</dbReference>
<feature type="region of interest" description="Disordered" evidence="1">
    <location>
        <begin position="1"/>
        <end position="35"/>
    </location>
</feature>
<gene>
    <name evidence="4" type="ORF">FA014_11390</name>
</gene>
<dbReference type="PANTHER" id="PTHR31616">
    <property type="entry name" value="TREHALASE"/>
    <property type="match status" value="1"/>
</dbReference>
<evidence type="ECO:0000313" key="4">
    <source>
        <dbReference type="EMBL" id="TKR23405.1"/>
    </source>
</evidence>
<dbReference type="InterPro" id="IPR011613">
    <property type="entry name" value="GH15-like"/>
</dbReference>
<evidence type="ECO:0000256" key="1">
    <source>
        <dbReference type="SAM" id="MobiDB-lite"/>
    </source>
</evidence>
<feature type="domain" description="GH15-like" evidence="2">
    <location>
        <begin position="261"/>
        <end position="611"/>
    </location>
</feature>
<dbReference type="SUPFAM" id="SSF48208">
    <property type="entry name" value="Six-hairpin glycosidases"/>
    <property type="match status" value="1"/>
</dbReference>
<dbReference type="OrthoDB" id="3902805at2"/>
<organism evidence="4 5">
    <name type="scientific">Cellulomonas hominis</name>
    <dbReference type="NCBI Taxonomy" id="156981"/>
    <lineage>
        <taxon>Bacteria</taxon>
        <taxon>Bacillati</taxon>
        <taxon>Actinomycetota</taxon>
        <taxon>Actinomycetes</taxon>
        <taxon>Micrococcales</taxon>
        <taxon>Cellulomonadaceae</taxon>
        <taxon>Cellulomonas</taxon>
    </lineage>
</organism>
<dbReference type="InterPro" id="IPR012341">
    <property type="entry name" value="6hp_glycosidase-like_sf"/>
</dbReference>